<name>A0A518D2A5_9BACT</name>
<dbReference type="PANTHER" id="PTHR46401">
    <property type="entry name" value="GLYCOSYLTRANSFERASE WBBK-RELATED"/>
    <property type="match status" value="1"/>
</dbReference>
<dbReference type="PANTHER" id="PTHR46401:SF2">
    <property type="entry name" value="GLYCOSYLTRANSFERASE WBBK-RELATED"/>
    <property type="match status" value="1"/>
</dbReference>
<dbReference type="InterPro" id="IPR001296">
    <property type="entry name" value="Glyco_trans_1"/>
</dbReference>
<dbReference type="OrthoDB" id="283384at2"/>
<keyword evidence="1 4" id="KW-0808">Transferase</keyword>
<dbReference type="GO" id="GO:0009103">
    <property type="term" value="P:lipopolysaccharide biosynthetic process"/>
    <property type="evidence" value="ECO:0007669"/>
    <property type="project" value="TreeGrafter"/>
</dbReference>
<dbReference type="EC" id="2.4.1.250" evidence="4"/>
<dbReference type="Pfam" id="PF00534">
    <property type="entry name" value="Glycos_transf_1"/>
    <property type="match status" value="1"/>
</dbReference>
<dbReference type="InterPro" id="IPR028098">
    <property type="entry name" value="Glyco_trans_4-like_N"/>
</dbReference>
<evidence type="ECO:0000259" key="2">
    <source>
        <dbReference type="Pfam" id="PF00534"/>
    </source>
</evidence>
<dbReference type="RefSeq" id="WP_145189287.1">
    <property type="nucleotide sequence ID" value="NZ_CP036290.1"/>
</dbReference>
<dbReference type="EMBL" id="CP036290">
    <property type="protein sequence ID" value="QDU85611.1"/>
    <property type="molecule type" value="Genomic_DNA"/>
</dbReference>
<organism evidence="4 5">
    <name type="scientific">Rohdeia mirabilis</name>
    <dbReference type="NCBI Taxonomy" id="2528008"/>
    <lineage>
        <taxon>Bacteria</taxon>
        <taxon>Pseudomonadati</taxon>
        <taxon>Planctomycetota</taxon>
        <taxon>Planctomycetia</taxon>
        <taxon>Planctomycetia incertae sedis</taxon>
        <taxon>Rohdeia</taxon>
    </lineage>
</organism>
<dbReference type="GO" id="GO:0102710">
    <property type="term" value="F:D-inositol-3-phosphate glycosyltransferase activity"/>
    <property type="evidence" value="ECO:0007669"/>
    <property type="project" value="UniProtKB-EC"/>
</dbReference>
<gene>
    <name evidence="4" type="primary">mshA_6</name>
    <name evidence="4" type="ORF">Pla163_27430</name>
</gene>
<dbReference type="Proteomes" id="UP000319342">
    <property type="component" value="Chromosome"/>
</dbReference>
<proteinExistence type="predicted"/>
<dbReference type="Gene3D" id="3.40.50.2000">
    <property type="entry name" value="Glycogen Phosphorylase B"/>
    <property type="match status" value="2"/>
</dbReference>
<dbReference type="Pfam" id="PF13439">
    <property type="entry name" value="Glyco_transf_4"/>
    <property type="match status" value="1"/>
</dbReference>
<dbReference type="AlphaFoldDB" id="A0A518D2A5"/>
<feature type="domain" description="Glycosyl transferase family 1" evidence="2">
    <location>
        <begin position="227"/>
        <end position="364"/>
    </location>
</feature>
<evidence type="ECO:0000313" key="4">
    <source>
        <dbReference type="EMBL" id="QDU85611.1"/>
    </source>
</evidence>
<sequence length="392" mass="42250">MKRSDTQPGPATAGAVERRVRIRTGPEPRVLLLGHVLDQGRSGVGRWAEQMLPRLAAELAARGGRLAVTTPPGATSSLVPDGADAIELDVPSGPPFVRWQREGPAVRRCLDAARAAGRPFDWVHTAHLPLPRRLPRDLVRVSWLVHDLRQLTASLVGTGRRLIAPTLYRAAARRADLVCTVSEHVAELLRERFGSHLADGAPLVVHNGADHLPLHPRSDRADDGFGPFLLGIGHLERRKNVAVVLDALALEPTLPDLVWIGRGPERARLERLARELGVAQRVTFLDGADDEDLARSYSRAACVVLPSLLEGFGLVAAEALRAGVPLVHARAGALPEVAGGHGYPFEATDPHDLVRTLSDALDCGAPEAGRTHAARFTWDRAARALADAWCRA</sequence>
<evidence type="ECO:0000313" key="5">
    <source>
        <dbReference type="Proteomes" id="UP000319342"/>
    </source>
</evidence>
<keyword evidence="5" id="KW-1185">Reference proteome</keyword>
<accession>A0A518D2A5</accession>
<reference evidence="4 5" key="1">
    <citation type="submission" date="2019-02" db="EMBL/GenBank/DDBJ databases">
        <title>Deep-cultivation of Planctomycetes and their phenomic and genomic characterization uncovers novel biology.</title>
        <authorList>
            <person name="Wiegand S."/>
            <person name="Jogler M."/>
            <person name="Boedeker C."/>
            <person name="Pinto D."/>
            <person name="Vollmers J."/>
            <person name="Rivas-Marin E."/>
            <person name="Kohn T."/>
            <person name="Peeters S.H."/>
            <person name="Heuer A."/>
            <person name="Rast P."/>
            <person name="Oberbeckmann S."/>
            <person name="Bunk B."/>
            <person name="Jeske O."/>
            <person name="Meyerdierks A."/>
            <person name="Storesund J.E."/>
            <person name="Kallscheuer N."/>
            <person name="Luecker S."/>
            <person name="Lage O.M."/>
            <person name="Pohl T."/>
            <person name="Merkel B.J."/>
            <person name="Hornburger P."/>
            <person name="Mueller R.-W."/>
            <person name="Bruemmer F."/>
            <person name="Labrenz M."/>
            <person name="Spormann A.M."/>
            <person name="Op den Camp H."/>
            <person name="Overmann J."/>
            <person name="Amann R."/>
            <person name="Jetten M.S.M."/>
            <person name="Mascher T."/>
            <person name="Medema M.H."/>
            <person name="Devos D.P."/>
            <person name="Kaster A.-K."/>
            <person name="Ovreas L."/>
            <person name="Rohde M."/>
            <person name="Galperin M.Y."/>
            <person name="Jogler C."/>
        </authorList>
    </citation>
    <scope>NUCLEOTIDE SEQUENCE [LARGE SCALE GENOMIC DNA]</scope>
    <source>
        <strain evidence="4 5">Pla163</strain>
    </source>
</reference>
<dbReference type="CDD" id="cd03809">
    <property type="entry name" value="GT4_MtfB-like"/>
    <property type="match status" value="1"/>
</dbReference>
<protein>
    <submittedName>
        <fullName evidence="4">D-inositol 3-phosphate glycosyltransferase</fullName>
        <ecNumber evidence="4">2.4.1.250</ecNumber>
    </submittedName>
</protein>
<keyword evidence="4" id="KW-0328">Glycosyltransferase</keyword>
<evidence type="ECO:0000256" key="1">
    <source>
        <dbReference type="ARBA" id="ARBA00022679"/>
    </source>
</evidence>
<evidence type="ECO:0000259" key="3">
    <source>
        <dbReference type="Pfam" id="PF13439"/>
    </source>
</evidence>
<dbReference type="SUPFAM" id="SSF53756">
    <property type="entry name" value="UDP-Glycosyltransferase/glycogen phosphorylase"/>
    <property type="match status" value="1"/>
</dbReference>
<feature type="domain" description="Glycosyltransferase subfamily 4-like N-terminal" evidence="3">
    <location>
        <begin position="51"/>
        <end position="210"/>
    </location>
</feature>